<dbReference type="OrthoDB" id="9815677at2"/>
<dbReference type="EMBL" id="RBKS01000001">
    <property type="protein sequence ID" value="RKR76221.1"/>
    <property type="molecule type" value="Genomic_DNA"/>
</dbReference>
<dbReference type="GO" id="GO:0005507">
    <property type="term" value="F:copper ion binding"/>
    <property type="evidence" value="ECO:0007669"/>
    <property type="project" value="TreeGrafter"/>
</dbReference>
<reference evidence="3 4" key="1">
    <citation type="submission" date="2018-10" db="EMBL/GenBank/DDBJ databases">
        <title>Sequencing the genomes of 1000 actinobacteria strains.</title>
        <authorList>
            <person name="Klenk H.-P."/>
        </authorList>
    </citation>
    <scope>NUCLEOTIDE SEQUENCE [LARGE SCALE GENOMIC DNA]</scope>
    <source>
        <strain evidence="3 4">DSM 17894</strain>
    </source>
</reference>
<dbReference type="InterPro" id="IPR036822">
    <property type="entry name" value="CutC-like_dom_sf"/>
</dbReference>
<comment type="similarity">
    <text evidence="1 2">Belongs to the CutC family.</text>
</comment>
<evidence type="ECO:0000313" key="3">
    <source>
        <dbReference type="EMBL" id="RKR76221.1"/>
    </source>
</evidence>
<proteinExistence type="inferred from homology"/>
<comment type="subcellular location">
    <subcellularLocation>
        <location evidence="2">Cytoplasm</location>
    </subcellularLocation>
</comment>
<dbReference type="GO" id="GO:0005737">
    <property type="term" value="C:cytoplasm"/>
    <property type="evidence" value="ECO:0007669"/>
    <property type="project" value="UniProtKB-SubCell"/>
</dbReference>
<dbReference type="SUPFAM" id="SSF110395">
    <property type="entry name" value="CutC-like"/>
    <property type="match status" value="1"/>
</dbReference>
<keyword evidence="4" id="KW-1185">Reference proteome</keyword>
<dbReference type="HAMAP" id="MF_00795">
    <property type="entry name" value="CutC"/>
    <property type="match status" value="1"/>
</dbReference>
<comment type="caution">
    <text evidence="3">The sequence shown here is derived from an EMBL/GenBank/DDBJ whole genome shotgun (WGS) entry which is preliminary data.</text>
</comment>
<dbReference type="PANTHER" id="PTHR12598">
    <property type="entry name" value="COPPER HOMEOSTASIS PROTEIN CUTC"/>
    <property type="match status" value="1"/>
</dbReference>
<dbReference type="Proteomes" id="UP000280008">
    <property type="component" value="Unassembled WGS sequence"/>
</dbReference>
<evidence type="ECO:0000256" key="1">
    <source>
        <dbReference type="ARBA" id="ARBA00007768"/>
    </source>
</evidence>
<name>A0A495ILT4_9MICO</name>
<dbReference type="Gene3D" id="3.20.20.380">
    <property type="entry name" value="Copper homeostasis (CutC) domain"/>
    <property type="match status" value="1"/>
</dbReference>
<keyword evidence="2" id="KW-0963">Cytoplasm</keyword>
<gene>
    <name evidence="2" type="primary">cutC</name>
    <name evidence="3" type="ORF">C8E83_3386</name>
</gene>
<organism evidence="3 4">
    <name type="scientific">Frondihabitans australicus</name>
    <dbReference type="NCBI Taxonomy" id="386892"/>
    <lineage>
        <taxon>Bacteria</taxon>
        <taxon>Bacillati</taxon>
        <taxon>Actinomycetota</taxon>
        <taxon>Actinomycetes</taxon>
        <taxon>Micrococcales</taxon>
        <taxon>Microbacteriaceae</taxon>
        <taxon>Frondihabitans</taxon>
    </lineage>
</organism>
<dbReference type="RefSeq" id="WP_121371221.1">
    <property type="nucleotide sequence ID" value="NZ_RBKS01000001.1"/>
</dbReference>
<evidence type="ECO:0000256" key="2">
    <source>
        <dbReference type="HAMAP-Rule" id="MF_00795"/>
    </source>
</evidence>
<comment type="caution">
    <text evidence="2">Once thought to be involved in copper homeostasis, experiments in E.coli have shown this is not the case.</text>
</comment>
<sequence>MAPSLRPAPSQAPRDAPGLALEIAVGSPAGALTALEGGADRVELCVGLELGGLTPSQGLLEATVEIGLPVHALIRPRPGDFVFSPSEVDVMEREVRAAVASGAAGVVVGALRPDGTLDPIALERLVEAAGGRDVTLHRAIDQAQDPIVAASQLHGLGITRVLTSGGASRAGDGLATLARIVEVAGPVEVMAGGGVDVSDVPALRGLGVDAVHLSAKRTAERAGGSWVSLGSQATEAAGDSYFITDDSIVMAARKALDAVA</sequence>
<dbReference type="PANTHER" id="PTHR12598:SF0">
    <property type="entry name" value="COPPER HOMEOSTASIS PROTEIN CUTC HOMOLOG"/>
    <property type="match status" value="1"/>
</dbReference>
<evidence type="ECO:0000313" key="4">
    <source>
        <dbReference type="Proteomes" id="UP000280008"/>
    </source>
</evidence>
<dbReference type="Pfam" id="PF03932">
    <property type="entry name" value="CutC"/>
    <property type="match status" value="1"/>
</dbReference>
<accession>A0A495ILT4</accession>
<protein>
    <recommendedName>
        <fullName evidence="2">PF03932 family protein CutC</fullName>
    </recommendedName>
</protein>
<dbReference type="AlphaFoldDB" id="A0A495ILT4"/>
<dbReference type="InterPro" id="IPR005627">
    <property type="entry name" value="CutC-like"/>
</dbReference>